<accession>A0A9D1DSG1</accession>
<gene>
    <name evidence="1" type="ORF">IAA54_10465</name>
</gene>
<dbReference type="Proteomes" id="UP000886785">
    <property type="component" value="Unassembled WGS sequence"/>
</dbReference>
<evidence type="ECO:0000313" key="1">
    <source>
        <dbReference type="EMBL" id="HIR58081.1"/>
    </source>
</evidence>
<sequence length="391" mass="44764">MTVADIRNIVTDSNVEIIEISDTMIYYAEEKNEEGHNSLFILEYNRITRSERVIANYFLNNPAFVQHYFSFPDMIIVVMENGSGVVWVMRLEKATGRERNMAQIHFVGDYSSCTALDESHVVFFTVENETDHELFRTYQKLTGLNKVVYLYDLEQEKYFYIKDKRACSLGAENLVTYDVDGEKQLLILQPYGDEQEKERCYRNARWLGDNVSDRVWKCPLIDFFVAVKSGENKLPLGLCLSAGTDGLVRYAGMDSRNLYFRIKYYPTNDQRICAVEKRSGKKSVVAALNLGPDEQDAHFVIDTSAARIYRVREMEDGLCIDGVLNSSIHAKYSHELGEFVSCVEDRILIARYVTSDENGPFEISSIYDSQTGEQKSFDGRCAVKGNTVVLY</sequence>
<dbReference type="AlphaFoldDB" id="A0A9D1DSG1"/>
<protein>
    <submittedName>
        <fullName evidence="1">Uncharacterized protein</fullName>
    </submittedName>
</protein>
<name>A0A9D1DSG1_9FIRM</name>
<proteinExistence type="predicted"/>
<dbReference type="EMBL" id="DVHF01000132">
    <property type="protein sequence ID" value="HIR58081.1"/>
    <property type="molecule type" value="Genomic_DNA"/>
</dbReference>
<reference evidence="1" key="1">
    <citation type="submission" date="2020-10" db="EMBL/GenBank/DDBJ databases">
        <authorList>
            <person name="Gilroy R."/>
        </authorList>
    </citation>
    <scope>NUCLEOTIDE SEQUENCE</scope>
    <source>
        <strain evidence="1">ChiSjej1B19-7085</strain>
    </source>
</reference>
<reference evidence="1" key="2">
    <citation type="journal article" date="2021" name="PeerJ">
        <title>Extensive microbial diversity within the chicken gut microbiome revealed by metagenomics and culture.</title>
        <authorList>
            <person name="Gilroy R."/>
            <person name="Ravi A."/>
            <person name="Getino M."/>
            <person name="Pursley I."/>
            <person name="Horton D.L."/>
            <person name="Alikhan N.F."/>
            <person name="Baker D."/>
            <person name="Gharbi K."/>
            <person name="Hall N."/>
            <person name="Watson M."/>
            <person name="Adriaenssens E.M."/>
            <person name="Foster-Nyarko E."/>
            <person name="Jarju S."/>
            <person name="Secka A."/>
            <person name="Antonio M."/>
            <person name="Oren A."/>
            <person name="Chaudhuri R.R."/>
            <person name="La Ragione R."/>
            <person name="Hildebrand F."/>
            <person name="Pallen M.J."/>
        </authorList>
    </citation>
    <scope>NUCLEOTIDE SEQUENCE</scope>
    <source>
        <strain evidence="1">ChiSjej1B19-7085</strain>
    </source>
</reference>
<organism evidence="1 2">
    <name type="scientific">Candidatus Gallacutalibacter pullicola</name>
    <dbReference type="NCBI Taxonomy" id="2840830"/>
    <lineage>
        <taxon>Bacteria</taxon>
        <taxon>Bacillati</taxon>
        <taxon>Bacillota</taxon>
        <taxon>Clostridia</taxon>
        <taxon>Eubacteriales</taxon>
        <taxon>Candidatus Gallacutalibacter</taxon>
    </lineage>
</organism>
<evidence type="ECO:0000313" key="2">
    <source>
        <dbReference type="Proteomes" id="UP000886785"/>
    </source>
</evidence>
<comment type="caution">
    <text evidence="1">The sequence shown here is derived from an EMBL/GenBank/DDBJ whole genome shotgun (WGS) entry which is preliminary data.</text>
</comment>